<dbReference type="RefSeq" id="WP_034973470.1">
    <property type="nucleotide sequence ID" value="NZ_FOFI01000002.1"/>
</dbReference>
<gene>
    <name evidence="2" type="ORF">IO89_03030</name>
</gene>
<evidence type="ECO:0000313" key="3">
    <source>
        <dbReference type="Proteomes" id="UP000028623"/>
    </source>
</evidence>
<dbReference type="EMBL" id="JPLY01000001">
    <property type="protein sequence ID" value="KFC23569.1"/>
    <property type="molecule type" value="Genomic_DNA"/>
</dbReference>
<feature type="chain" id="PRO_5001787095" description="DUF3078 domain-containing protein" evidence="1">
    <location>
        <begin position="19"/>
        <end position="369"/>
    </location>
</feature>
<dbReference type="STRING" id="421072.SAMN04488097_1570"/>
<dbReference type="eggNOG" id="COG3137">
    <property type="taxonomic scope" value="Bacteria"/>
</dbReference>
<protein>
    <recommendedName>
        <fullName evidence="4">DUF3078 domain-containing protein</fullName>
    </recommendedName>
</protein>
<proteinExistence type="predicted"/>
<accession>A0A085BM74</accession>
<dbReference type="InterPro" id="IPR021428">
    <property type="entry name" value="DUF3078"/>
</dbReference>
<evidence type="ECO:0000256" key="1">
    <source>
        <dbReference type="SAM" id="SignalP"/>
    </source>
</evidence>
<keyword evidence="1" id="KW-0732">Signal</keyword>
<evidence type="ECO:0000313" key="2">
    <source>
        <dbReference type="EMBL" id="KFC23569.1"/>
    </source>
</evidence>
<organism evidence="2 3">
    <name type="scientific">Epilithonimonas lactis</name>
    <dbReference type="NCBI Taxonomy" id="421072"/>
    <lineage>
        <taxon>Bacteria</taxon>
        <taxon>Pseudomonadati</taxon>
        <taxon>Bacteroidota</taxon>
        <taxon>Flavobacteriia</taxon>
        <taxon>Flavobacteriales</taxon>
        <taxon>Weeksellaceae</taxon>
        <taxon>Chryseobacterium group</taxon>
        <taxon>Epilithonimonas</taxon>
    </lineage>
</organism>
<sequence length="369" mass="42108">MKKVLVVFAVVMVFFSKAQITDYQKLIDSIAQSRWDSTSIDIDSLANPKIVNIRSLKNDTVKLSNNTIIVSNTDDTSPLTPSSILNLPTLKRWFFFGQNSLVFNQSSFANWYAGGNNNIGVIGKVNYNIVYKKNRHYLDNNIQMGYGFVSSTGQSTRKTDDYINIMTNYGYELAQHYYLSTGFQFLSQFTPGFNYANTPEPVYDNRISKFMAPGYLNVGLGFSYNPNENFQVIVRPLNGKFTFVLDKKLQTAGTYGLEKDGQSMRAELGAMVNILYKIKIYKDITYVNQINFFSNYLEHTERVDINYSGALNLKFNKYISGVVTIDMMYDHDQIQKLQRKQTLGFGITYNLGYKVDRDTTTGVIKPFVN</sequence>
<dbReference type="Pfam" id="PF11276">
    <property type="entry name" value="DUF3078"/>
    <property type="match status" value="1"/>
</dbReference>
<reference evidence="2 3" key="1">
    <citation type="submission" date="2014-07" db="EMBL/GenBank/DDBJ databases">
        <title>Epilithonimonas lactis LMG 22401 Genome.</title>
        <authorList>
            <person name="Pipes S.E."/>
            <person name="Stropko S.J."/>
        </authorList>
    </citation>
    <scope>NUCLEOTIDE SEQUENCE [LARGE SCALE GENOMIC DNA]</scope>
    <source>
        <strain evidence="2 3">LMG 24401</strain>
    </source>
</reference>
<comment type="caution">
    <text evidence="2">The sequence shown here is derived from an EMBL/GenBank/DDBJ whole genome shotgun (WGS) entry which is preliminary data.</text>
</comment>
<dbReference type="AlphaFoldDB" id="A0A085BM74"/>
<keyword evidence="3" id="KW-1185">Reference proteome</keyword>
<dbReference type="Proteomes" id="UP000028623">
    <property type="component" value="Unassembled WGS sequence"/>
</dbReference>
<feature type="signal peptide" evidence="1">
    <location>
        <begin position="1"/>
        <end position="18"/>
    </location>
</feature>
<evidence type="ECO:0008006" key="4">
    <source>
        <dbReference type="Google" id="ProtNLM"/>
    </source>
</evidence>
<name>A0A085BM74_9FLAO</name>